<dbReference type="PANTHER" id="PTHR11241">
    <property type="entry name" value="DEOXYURIDINE 5'-TRIPHOSPHATE NUCLEOTIDOHYDROLASE"/>
    <property type="match status" value="1"/>
</dbReference>
<evidence type="ECO:0000313" key="7">
    <source>
        <dbReference type="EMBL" id="GFR19116.1"/>
    </source>
</evidence>
<keyword evidence="4 5" id="KW-0546">Nucleotide metabolism</keyword>
<proteinExistence type="inferred from homology"/>
<dbReference type="EC" id="3.6.1.23" evidence="5"/>
<accession>A0A8X6JUH1</accession>
<dbReference type="EMBL" id="BMAO01027709">
    <property type="protein sequence ID" value="GFR19116.1"/>
    <property type="molecule type" value="Genomic_DNA"/>
</dbReference>
<dbReference type="InterPro" id="IPR029054">
    <property type="entry name" value="dUTPase-like"/>
</dbReference>
<comment type="caution">
    <text evidence="7">The sequence shown here is derived from an EMBL/GenBank/DDBJ whole genome shotgun (WGS) entry which is preliminary data.</text>
</comment>
<comment type="catalytic activity">
    <reaction evidence="5">
        <text>dUTP + H2O = dUMP + diphosphate + H(+)</text>
        <dbReference type="Rhea" id="RHEA:10248"/>
        <dbReference type="ChEBI" id="CHEBI:15377"/>
        <dbReference type="ChEBI" id="CHEBI:15378"/>
        <dbReference type="ChEBI" id="CHEBI:33019"/>
        <dbReference type="ChEBI" id="CHEBI:61555"/>
        <dbReference type="ChEBI" id="CHEBI:246422"/>
        <dbReference type="EC" id="3.6.1.23"/>
    </reaction>
</comment>
<evidence type="ECO:0000256" key="5">
    <source>
        <dbReference type="RuleBase" id="RU367024"/>
    </source>
</evidence>
<feature type="domain" description="dUTPase-like" evidence="6">
    <location>
        <begin position="268"/>
        <end position="342"/>
    </location>
</feature>
<comment type="cofactor">
    <cofactor evidence="5">
        <name>Mg(2+)</name>
        <dbReference type="ChEBI" id="CHEBI:18420"/>
    </cofactor>
</comment>
<dbReference type="Proteomes" id="UP000887116">
    <property type="component" value="Unassembled WGS sequence"/>
</dbReference>
<dbReference type="SUPFAM" id="SSF51283">
    <property type="entry name" value="dUTPase-like"/>
    <property type="match status" value="1"/>
</dbReference>
<dbReference type="InterPro" id="IPR036157">
    <property type="entry name" value="dUTPase-like_sf"/>
</dbReference>
<dbReference type="InterPro" id="IPR033704">
    <property type="entry name" value="dUTPase_trimeric"/>
</dbReference>
<comment type="function">
    <text evidence="5">Involved in nucleotide metabolism via production of dUMP, the immediate precursor of thymidine nucleotides, and decreases the intracellular concentration of dUTP so that uracil cannot be incorporated into DNA.</text>
</comment>
<gene>
    <name evidence="7" type="primary">NCL1_62261</name>
    <name evidence="7" type="ORF">TNCT_639921</name>
</gene>
<keyword evidence="8" id="KW-1185">Reference proteome</keyword>
<dbReference type="AlphaFoldDB" id="A0A8X6JUH1"/>
<sequence length="369" mass="42220">MEIAFARVDNPRQVFILNMRMPHDVYFTVTDLVCNKGQCERRNKGFNVNARCILKMDKESWWHNLQHFIHDHMGWDAQLAVRSKIKKQFFKNLGGFRNVCIVSPLVGNHVYVCIHFHNRLVSFPCAAKAARTLAMNLNRMPRVDSKKVIQCKEDKPMDKLDEKQLLAAIDKLLEECDQLMDQYPGEETPLEAMDKPLMVNSMEKIDKSNEPLEQDKLPMDDTTEQCDGEGCHEVLCKLLEQYPLESLDKCLDQMDITLVENTKKYKSSVVTRKHLVVEGGVIDPGYRGEIIVVMRNLSQQTQFIQPGDFIAQMVNVYTGLTPKLIAVSHIENDTRIGTRGFGGDIGRENLMANLSMTIGSSEDEHKKKF</sequence>
<protein>
    <recommendedName>
        <fullName evidence="5">Deoxyuridine 5'-triphosphate nucleotidohydrolase</fullName>
        <shortName evidence="5">dUTPase</shortName>
        <ecNumber evidence="5">3.6.1.23</ecNumber>
    </recommendedName>
    <alternativeName>
        <fullName evidence="5">dUTP pyrophosphatase</fullName>
    </alternativeName>
</protein>
<evidence type="ECO:0000256" key="2">
    <source>
        <dbReference type="ARBA" id="ARBA00006581"/>
    </source>
</evidence>
<dbReference type="GO" id="GO:0006226">
    <property type="term" value="P:dUMP biosynthetic process"/>
    <property type="evidence" value="ECO:0007669"/>
    <property type="project" value="UniProtKB-UniRule"/>
</dbReference>
<dbReference type="Pfam" id="PF00692">
    <property type="entry name" value="dUTPase"/>
    <property type="match status" value="1"/>
</dbReference>
<dbReference type="Gene3D" id="2.70.40.10">
    <property type="match status" value="1"/>
</dbReference>
<dbReference type="GO" id="GO:0004170">
    <property type="term" value="F:dUTP diphosphatase activity"/>
    <property type="evidence" value="ECO:0007669"/>
    <property type="project" value="UniProtKB-UniRule"/>
</dbReference>
<keyword evidence="5" id="KW-0479">Metal-binding</keyword>
<evidence type="ECO:0000256" key="1">
    <source>
        <dbReference type="ARBA" id="ARBA00005142"/>
    </source>
</evidence>
<evidence type="ECO:0000259" key="6">
    <source>
        <dbReference type="Pfam" id="PF00692"/>
    </source>
</evidence>
<keyword evidence="5" id="KW-0460">Magnesium</keyword>
<keyword evidence="3 5" id="KW-0378">Hydrolase</keyword>
<dbReference type="GO" id="GO:0046081">
    <property type="term" value="P:dUTP catabolic process"/>
    <property type="evidence" value="ECO:0007669"/>
    <property type="project" value="UniProtKB-UniRule"/>
</dbReference>
<dbReference type="OrthoDB" id="419889at2759"/>
<name>A0A8X6JUH1_TRICU</name>
<dbReference type="InterPro" id="IPR008181">
    <property type="entry name" value="dUTPase"/>
</dbReference>
<comment type="pathway">
    <text evidence="1 5">Pyrimidine metabolism; dUMP biosynthesis; dUMP from dCTP (dUTP route): step 2/2.</text>
</comment>
<organism evidence="7 8">
    <name type="scientific">Trichonephila clavata</name>
    <name type="common">Joro spider</name>
    <name type="synonym">Nephila clavata</name>
    <dbReference type="NCBI Taxonomy" id="2740835"/>
    <lineage>
        <taxon>Eukaryota</taxon>
        <taxon>Metazoa</taxon>
        <taxon>Ecdysozoa</taxon>
        <taxon>Arthropoda</taxon>
        <taxon>Chelicerata</taxon>
        <taxon>Arachnida</taxon>
        <taxon>Araneae</taxon>
        <taxon>Araneomorphae</taxon>
        <taxon>Entelegynae</taxon>
        <taxon>Araneoidea</taxon>
        <taxon>Nephilidae</taxon>
        <taxon>Trichonephila</taxon>
    </lineage>
</organism>
<evidence type="ECO:0000256" key="4">
    <source>
        <dbReference type="ARBA" id="ARBA00023080"/>
    </source>
</evidence>
<evidence type="ECO:0000313" key="8">
    <source>
        <dbReference type="Proteomes" id="UP000887116"/>
    </source>
</evidence>
<dbReference type="CDD" id="cd07557">
    <property type="entry name" value="trimeric_dUTPase"/>
    <property type="match status" value="1"/>
</dbReference>
<comment type="similarity">
    <text evidence="2 5">Belongs to the dUTPase family.</text>
</comment>
<dbReference type="PANTHER" id="PTHR11241:SF0">
    <property type="entry name" value="DEOXYURIDINE 5'-TRIPHOSPHATE NUCLEOTIDOHYDROLASE"/>
    <property type="match status" value="1"/>
</dbReference>
<dbReference type="GO" id="GO:0000287">
    <property type="term" value="F:magnesium ion binding"/>
    <property type="evidence" value="ECO:0007669"/>
    <property type="project" value="UniProtKB-UniRule"/>
</dbReference>
<reference evidence="7" key="1">
    <citation type="submission" date="2020-07" db="EMBL/GenBank/DDBJ databases">
        <title>Multicomponent nature underlies the extraordinary mechanical properties of spider dragline silk.</title>
        <authorList>
            <person name="Kono N."/>
            <person name="Nakamura H."/>
            <person name="Mori M."/>
            <person name="Yoshida Y."/>
            <person name="Ohtoshi R."/>
            <person name="Malay A.D."/>
            <person name="Moran D.A.P."/>
            <person name="Tomita M."/>
            <person name="Numata K."/>
            <person name="Arakawa K."/>
        </authorList>
    </citation>
    <scope>NUCLEOTIDE SEQUENCE</scope>
</reference>
<evidence type="ECO:0000256" key="3">
    <source>
        <dbReference type="ARBA" id="ARBA00022801"/>
    </source>
</evidence>